<sequence length="44" mass="4907">MRKLSDGTILRLRKTSRTGGSAIDIGRKKPNNAIHNKAKEDGDW</sequence>
<feature type="region of interest" description="Disordered" evidence="1">
    <location>
        <begin position="1"/>
        <end position="44"/>
    </location>
</feature>
<keyword evidence="3" id="KW-1185">Reference proteome</keyword>
<dbReference type="EMBL" id="BAAFHN010000111">
    <property type="protein sequence ID" value="GAB0174041.1"/>
    <property type="molecule type" value="Genomic_DNA"/>
</dbReference>
<reference evidence="2 3" key="1">
    <citation type="submission" date="2024-06" db="EMBL/GenBank/DDBJ databases">
        <title>Draft genome sequence of Helicobacter trogontum NHP16-4001.</title>
        <authorList>
            <person name="Rimbara E."/>
            <person name="Suzuki M."/>
        </authorList>
    </citation>
    <scope>NUCLEOTIDE SEQUENCE [LARGE SCALE GENOMIC DNA]</scope>
    <source>
        <strain evidence="2 3">NHP16-4001</strain>
    </source>
</reference>
<evidence type="ECO:0000256" key="1">
    <source>
        <dbReference type="SAM" id="MobiDB-lite"/>
    </source>
</evidence>
<proteinExistence type="predicted"/>
<dbReference type="Proteomes" id="UP001562457">
    <property type="component" value="Unassembled WGS sequence"/>
</dbReference>
<protein>
    <submittedName>
        <fullName evidence="2">Uncharacterized protein</fullName>
    </submittedName>
</protein>
<organism evidence="2 3">
    <name type="scientific">Helicobacter trogontum</name>
    <dbReference type="NCBI Taxonomy" id="50960"/>
    <lineage>
        <taxon>Bacteria</taxon>
        <taxon>Pseudomonadati</taxon>
        <taxon>Campylobacterota</taxon>
        <taxon>Epsilonproteobacteria</taxon>
        <taxon>Campylobacterales</taxon>
        <taxon>Helicobacteraceae</taxon>
        <taxon>Helicobacter</taxon>
    </lineage>
</organism>
<comment type="caution">
    <text evidence="2">The sequence shown here is derived from an EMBL/GenBank/DDBJ whole genome shotgun (WGS) entry which is preliminary data.</text>
</comment>
<accession>A0ABQ0D6S0</accession>
<name>A0ABQ0D6S0_9HELI</name>
<evidence type="ECO:0000313" key="3">
    <source>
        <dbReference type="Proteomes" id="UP001562457"/>
    </source>
</evidence>
<dbReference type="RefSeq" id="WP_369607963.1">
    <property type="nucleotide sequence ID" value="NZ_BAAFHN010000111.1"/>
</dbReference>
<evidence type="ECO:0000313" key="2">
    <source>
        <dbReference type="EMBL" id="GAB0174041.1"/>
    </source>
</evidence>
<gene>
    <name evidence="2" type="ORF">NHP164001_20640</name>
</gene>